<sequence>MRELIRPGLTTVARLGLFLSLAAWFVGNGWVGTIAIPFGAGHVATGLGAHGWFAGYFRSMTSFNTRFSPSSEKYNAGAYFGEQLPREASAFISAHSNGEFLGMRSTQFNANVGRLGDAISIQHWLVVTIFAAFYTLLSWVCRKHEPEAVGDE</sequence>
<dbReference type="KEGG" id="fmr:Fuma_01911"/>
<feature type="transmembrane region" description="Helical" evidence="1">
    <location>
        <begin position="121"/>
        <end position="141"/>
    </location>
</feature>
<reference evidence="2 3" key="1">
    <citation type="journal article" date="2016" name="Front. Microbiol.">
        <title>Fuerstia marisgermanicae gen. nov., sp. nov., an Unusual Member of the Phylum Planctomycetes from the German Wadden Sea.</title>
        <authorList>
            <person name="Kohn T."/>
            <person name="Heuer A."/>
            <person name="Jogler M."/>
            <person name="Vollmers J."/>
            <person name="Boedeker C."/>
            <person name="Bunk B."/>
            <person name="Rast P."/>
            <person name="Borchert D."/>
            <person name="Glockner I."/>
            <person name="Freese H.M."/>
            <person name="Klenk H.P."/>
            <person name="Overmann J."/>
            <person name="Kaster A.K."/>
            <person name="Rohde M."/>
            <person name="Wiegand S."/>
            <person name="Jogler C."/>
        </authorList>
    </citation>
    <scope>NUCLEOTIDE SEQUENCE [LARGE SCALE GENOMIC DNA]</scope>
    <source>
        <strain evidence="2 3">NH11</strain>
    </source>
</reference>
<dbReference type="EMBL" id="CP017641">
    <property type="protein sequence ID" value="APZ92301.1"/>
    <property type="molecule type" value="Genomic_DNA"/>
</dbReference>
<evidence type="ECO:0000313" key="3">
    <source>
        <dbReference type="Proteomes" id="UP000187735"/>
    </source>
</evidence>
<organism evidence="2 3">
    <name type="scientific">Fuerstiella marisgermanici</name>
    <dbReference type="NCBI Taxonomy" id="1891926"/>
    <lineage>
        <taxon>Bacteria</taxon>
        <taxon>Pseudomonadati</taxon>
        <taxon>Planctomycetota</taxon>
        <taxon>Planctomycetia</taxon>
        <taxon>Planctomycetales</taxon>
        <taxon>Planctomycetaceae</taxon>
        <taxon>Fuerstiella</taxon>
    </lineage>
</organism>
<keyword evidence="3" id="KW-1185">Reference proteome</keyword>
<name>A0A1P8WE28_9PLAN</name>
<keyword evidence="1" id="KW-0812">Transmembrane</keyword>
<evidence type="ECO:0000256" key="1">
    <source>
        <dbReference type="SAM" id="Phobius"/>
    </source>
</evidence>
<gene>
    <name evidence="2" type="ORF">Fuma_01911</name>
</gene>
<evidence type="ECO:0000313" key="2">
    <source>
        <dbReference type="EMBL" id="APZ92301.1"/>
    </source>
</evidence>
<accession>A0A1P8WE28</accession>
<proteinExistence type="predicted"/>
<feature type="transmembrane region" description="Helical" evidence="1">
    <location>
        <begin position="12"/>
        <end position="31"/>
    </location>
</feature>
<keyword evidence="1" id="KW-1133">Transmembrane helix</keyword>
<protein>
    <submittedName>
        <fullName evidence="2">Uncharacterized protein</fullName>
    </submittedName>
</protein>
<dbReference type="Proteomes" id="UP000187735">
    <property type="component" value="Chromosome"/>
</dbReference>
<keyword evidence="1" id="KW-0472">Membrane</keyword>
<dbReference type="AlphaFoldDB" id="A0A1P8WE28"/>
<dbReference type="RefSeq" id="WP_077023943.1">
    <property type="nucleotide sequence ID" value="NZ_CP017641.1"/>
</dbReference>